<evidence type="ECO:0000313" key="2">
    <source>
        <dbReference type="EMBL" id="OEE71260.1"/>
    </source>
</evidence>
<name>A0A1E5CMY4_9VIBR</name>
<dbReference type="AlphaFoldDB" id="A0A1E5CMY4"/>
<dbReference type="Proteomes" id="UP000094165">
    <property type="component" value="Unassembled WGS sequence"/>
</dbReference>
<keyword evidence="3" id="KW-1185">Reference proteome</keyword>
<feature type="chain" id="PRO_5009173005" evidence="1">
    <location>
        <begin position="20"/>
        <end position="101"/>
    </location>
</feature>
<protein>
    <submittedName>
        <fullName evidence="2">Uncharacterized protein</fullName>
    </submittedName>
</protein>
<accession>A0A1E5CMY4</accession>
<gene>
    <name evidence="2" type="ORF">A130_07970</name>
</gene>
<dbReference type="RefSeq" id="WP_017051213.1">
    <property type="nucleotide sequence ID" value="NZ_AJYW02000295.1"/>
</dbReference>
<dbReference type="EMBL" id="AJYW02000295">
    <property type="protein sequence ID" value="OEE71260.1"/>
    <property type="molecule type" value="Genomic_DNA"/>
</dbReference>
<proteinExistence type="predicted"/>
<comment type="caution">
    <text evidence="2">The sequence shown here is derived from an EMBL/GenBank/DDBJ whole genome shotgun (WGS) entry which is preliminary data.</text>
</comment>
<feature type="signal peptide" evidence="1">
    <location>
        <begin position="1"/>
        <end position="19"/>
    </location>
</feature>
<keyword evidence="1" id="KW-0732">Signal</keyword>
<evidence type="ECO:0000256" key="1">
    <source>
        <dbReference type="SAM" id="SignalP"/>
    </source>
</evidence>
<sequence>MKKIVVALALLAVSMNANAGKPEKAGKTFAQITACHLAGKINKSEKAEADFAVIGKYKVATRGEWWKKQMKKAQMKEFKRLDDTNKLELGIMCGIIEDKYL</sequence>
<evidence type="ECO:0000313" key="3">
    <source>
        <dbReference type="Proteomes" id="UP000094165"/>
    </source>
</evidence>
<reference evidence="2 3" key="1">
    <citation type="journal article" date="2012" name="Science">
        <title>Ecological populations of bacteria act as socially cohesive units of antibiotic production and resistance.</title>
        <authorList>
            <person name="Cordero O.X."/>
            <person name="Wildschutte H."/>
            <person name="Kirkup B."/>
            <person name="Proehl S."/>
            <person name="Ngo L."/>
            <person name="Hussain F."/>
            <person name="Le Roux F."/>
            <person name="Mincer T."/>
            <person name="Polz M.F."/>
        </authorList>
    </citation>
    <scope>NUCLEOTIDE SEQUENCE [LARGE SCALE GENOMIC DNA]</scope>
    <source>
        <strain evidence="2 3">FF-238</strain>
    </source>
</reference>
<organism evidence="2 3">
    <name type="scientific">Vibrio genomosp. F6 str. FF-238</name>
    <dbReference type="NCBI Taxonomy" id="1191298"/>
    <lineage>
        <taxon>Bacteria</taxon>
        <taxon>Pseudomonadati</taxon>
        <taxon>Pseudomonadota</taxon>
        <taxon>Gammaproteobacteria</taxon>
        <taxon>Vibrionales</taxon>
        <taxon>Vibrionaceae</taxon>
        <taxon>Vibrio</taxon>
    </lineage>
</organism>